<evidence type="ECO:0000256" key="1">
    <source>
        <dbReference type="SAM" id="SignalP"/>
    </source>
</evidence>
<organism evidence="2 3">
    <name type="scientific">Panagrolaimus davidi</name>
    <dbReference type="NCBI Taxonomy" id="227884"/>
    <lineage>
        <taxon>Eukaryota</taxon>
        <taxon>Metazoa</taxon>
        <taxon>Ecdysozoa</taxon>
        <taxon>Nematoda</taxon>
        <taxon>Chromadorea</taxon>
        <taxon>Rhabditida</taxon>
        <taxon>Tylenchina</taxon>
        <taxon>Panagrolaimomorpha</taxon>
        <taxon>Panagrolaimoidea</taxon>
        <taxon>Panagrolaimidae</taxon>
        <taxon>Panagrolaimus</taxon>
    </lineage>
</organism>
<keyword evidence="1" id="KW-0732">Signal</keyword>
<keyword evidence="2" id="KW-1185">Reference proteome</keyword>
<dbReference type="WBParaSite" id="PDA_v2.g15705.t1">
    <property type="protein sequence ID" value="PDA_v2.g15705.t1"/>
    <property type="gene ID" value="PDA_v2.g15705"/>
</dbReference>
<name>A0A914PLP3_9BILA</name>
<feature type="signal peptide" evidence="1">
    <location>
        <begin position="1"/>
        <end position="21"/>
    </location>
</feature>
<dbReference type="Proteomes" id="UP000887578">
    <property type="component" value="Unplaced"/>
</dbReference>
<evidence type="ECO:0000313" key="3">
    <source>
        <dbReference type="WBParaSite" id="PDA_v2.g15705.t1"/>
    </source>
</evidence>
<proteinExistence type="predicted"/>
<feature type="chain" id="PRO_5036972485" evidence="1">
    <location>
        <begin position="22"/>
        <end position="369"/>
    </location>
</feature>
<sequence>MCWKVAVFLCFAFFFFDGINGQNVGNNSNDGGECDMQESCACATFRIFFEPYGNENCLLTTESSYMYINPSKCQCQPFIQDGEKYVPFKVWTENGPAKVELRMRKNEIINWLKFYVFEEETERMITNYCHDREFYIIEYARGFLFPSPKKNETKELNENIPFYNFNDTDFVSLSNPITALWLKIKDSEPEHFLLIETENGEIIQKNFKIGLMGHVLDPEKQLEFFSNGIKINLKNELCIPDTYDFFGFIRYIITVNVPGLLKASFYDSKSGKNLKLYFLEKEKFGKPMHTVNETYVEYFSLPLTTTTTTTTTVASTPFLPSIIGKSVQKEDENSAVSVFSFSYLVSFNSHKTEYEDEPTGPAEMSGIFK</sequence>
<accession>A0A914PLP3</accession>
<reference evidence="3" key="1">
    <citation type="submission" date="2022-11" db="UniProtKB">
        <authorList>
            <consortium name="WormBaseParasite"/>
        </authorList>
    </citation>
    <scope>IDENTIFICATION</scope>
</reference>
<dbReference type="AlphaFoldDB" id="A0A914PLP3"/>
<evidence type="ECO:0000313" key="2">
    <source>
        <dbReference type="Proteomes" id="UP000887578"/>
    </source>
</evidence>
<protein>
    <submittedName>
        <fullName evidence="3">Uncharacterized protein</fullName>
    </submittedName>
</protein>